<reference evidence="2 3" key="1">
    <citation type="submission" date="2015-11" db="EMBL/GenBank/DDBJ databases">
        <title>Genomic analysis of 38 Legionella species identifies large and diverse effector repertoires.</title>
        <authorList>
            <person name="Burstein D."/>
            <person name="Amaro F."/>
            <person name="Zusman T."/>
            <person name="Lifshitz Z."/>
            <person name="Cohen O."/>
            <person name="Gilbert J.A."/>
            <person name="Pupko T."/>
            <person name="Shuman H.A."/>
            <person name="Segal G."/>
        </authorList>
    </citation>
    <scope>NUCLEOTIDE SEQUENCE [LARGE SCALE GENOMIC DNA]</scope>
    <source>
        <strain evidence="2 3">SE-32A-C8</strain>
    </source>
</reference>
<organism evidence="2 3">
    <name type="scientific">Legionella erythra</name>
    <dbReference type="NCBI Taxonomy" id="448"/>
    <lineage>
        <taxon>Bacteria</taxon>
        <taxon>Pseudomonadati</taxon>
        <taxon>Pseudomonadota</taxon>
        <taxon>Gammaproteobacteria</taxon>
        <taxon>Legionellales</taxon>
        <taxon>Legionellaceae</taxon>
        <taxon>Legionella</taxon>
    </lineage>
</organism>
<keyword evidence="1" id="KW-0472">Membrane</keyword>
<sequence length="119" mass="13141">MTTTLLVTILCELGAFLLIIRRFVPGKEFWLWIAFIIGLNCLTNPLAQIAFNYLEKTTHAPNLSWAVTEVAVILTEALLIRIAMLKPLKSGLGYSLILNGSSIIIGELLCWLKLLPACA</sequence>
<feature type="transmembrane region" description="Helical" evidence="1">
    <location>
        <begin position="63"/>
        <end position="84"/>
    </location>
</feature>
<dbReference type="STRING" id="448.Lery_0909"/>
<dbReference type="EMBL" id="LNYA01000020">
    <property type="protein sequence ID" value="KTC98441.1"/>
    <property type="molecule type" value="Genomic_DNA"/>
</dbReference>
<accession>A0A0W0TS73</accession>
<evidence type="ECO:0000313" key="2">
    <source>
        <dbReference type="EMBL" id="KTC98441.1"/>
    </source>
</evidence>
<dbReference type="AlphaFoldDB" id="A0A0W0TS73"/>
<name>A0A0W0TS73_LEGER</name>
<evidence type="ECO:0000313" key="3">
    <source>
        <dbReference type="Proteomes" id="UP000054773"/>
    </source>
</evidence>
<keyword evidence="3" id="KW-1185">Reference proteome</keyword>
<keyword evidence="1" id="KW-0812">Transmembrane</keyword>
<protein>
    <submittedName>
        <fullName evidence="2">Uncharacterized protein</fullName>
    </submittedName>
</protein>
<feature type="transmembrane region" description="Helical" evidence="1">
    <location>
        <begin position="96"/>
        <end position="114"/>
    </location>
</feature>
<dbReference type="PATRIC" id="fig|448.7.peg.950"/>
<evidence type="ECO:0000256" key="1">
    <source>
        <dbReference type="SAM" id="Phobius"/>
    </source>
</evidence>
<keyword evidence="1" id="KW-1133">Transmembrane helix</keyword>
<dbReference type="OrthoDB" id="5654350at2"/>
<proteinExistence type="predicted"/>
<feature type="transmembrane region" description="Helical" evidence="1">
    <location>
        <begin position="29"/>
        <end position="51"/>
    </location>
</feature>
<comment type="caution">
    <text evidence="2">The sequence shown here is derived from an EMBL/GenBank/DDBJ whole genome shotgun (WGS) entry which is preliminary data.</text>
</comment>
<dbReference type="Proteomes" id="UP000054773">
    <property type="component" value="Unassembled WGS sequence"/>
</dbReference>
<gene>
    <name evidence="2" type="ORF">Lery_0909</name>
</gene>
<feature type="transmembrane region" description="Helical" evidence="1">
    <location>
        <begin position="6"/>
        <end position="24"/>
    </location>
</feature>
<dbReference type="RefSeq" id="WP_058526077.1">
    <property type="nucleotide sequence ID" value="NZ_LNYA01000020.1"/>
</dbReference>